<dbReference type="PROSITE" id="PS51257">
    <property type="entry name" value="PROKAR_LIPOPROTEIN"/>
    <property type="match status" value="1"/>
</dbReference>
<gene>
    <name evidence="2" type="ORF">H9702_00750</name>
</gene>
<keyword evidence="1" id="KW-0732">Signal</keyword>
<dbReference type="AlphaFoldDB" id="A0A9D2NNF9"/>
<reference evidence="2" key="2">
    <citation type="submission" date="2021-04" db="EMBL/GenBank/DDBJ databases">
        <authorList>
            <person name="Gilroy R."/>
        </authorList>
    </citation>
    <scope>NUCLEOTIDE SEQUENCE</scope>
    <source>
        <strain evidence="2">CHK187-11901</strain>
    </source>
</reference>
<dbReference type="Pfam" id="PF05960">
    <property type="entry name" value="DUF885"/>
    <property type="match status" value="1"/>
</dbReference>
<reference evidence="2" key="1">
    <citation type="journal article" date="2021" name="PeerJ">
        <title>Extensive microbial diversity within the chicken gut microbiome revealed by metagenomics and culture.</title>
        <authorList>
            <person name="Gilroy R."/>
            <person name="Ravi A."/>
            <person name="Getino M."/>
            <person name="Pursley I."/>
            <person name="Horton D.L."/>
            <person name="Alikhan N.F."/>
            <person name="Baker D."/>
            <person name="Gharbi K."/>
            <person name="Hall N."/>
            <person name="Watson M."/>
            <person name="Adriaenssens E.M."/>
            <person name="Foster-Nyarko E."/>
            <person name="Jarju S."/>
            <person name="Secka A."/>
            <person name="Antonio M."/>
            <person name="Oren A."/>
            <person name="Chaudhuri R.R."/>
            <person name="La Ragione R."/>
            <person name="Hildebrand F."/>
            <person name="Pallen M.J."/>
        </authorList>
    </citation>
    <scope>NUCLEOTIDE SEQUENCE</scope>
    <source>
        <strain evidence="2">CHK187-11901</strain>
    </source>
</reference>
<evidence type="ECO:0000313" key="3">
    <source>
        <dbReference type="Proteomes" id="UP000823896"/>
    </source>
</evidence>
<dbReference type="Proteomes" id="UP000823896">
    <property type="component" value="Unassembled WGS sequence"/>
</dbReference>
<organism evidence="2 3">
    <name type="scientific">Candidatus Merdibacter merdavium</name>
    <dbReference type="NCBI Taxonomy" id="2838692"/>
    <lineage>
        <taxon>Bacteria</taxon>
        <taxon>Bacillati</taxon>
        <taxon>Bacillota</taxon>
        <taxon>Erysipelotrichia</taxon>
        <taxon>Erysipelotrichales</taxon>
        <taxon>Erysipelotrichaceae</taxon>
        <taxon>Merdibacter</taxon>
    </lineage>
</organism>
<dbReference type="InterPro" id="IPR010281">
    <property type="entry name" value="DUF885"/>
</dbReference>
<evidence type="ECO:0000313" key="2">
    <source>
        <dbReference type="EMBL" id="HJC35646.1"/>
    </source>
</evidence>
<dbReference type="PANTHER" id="PTHR33361">
    <property type="entry name" value="GLR0591 PROTEIN"/>
    <property type="match status" value="1"/>
</dbReference>
<protein>
    <submittedName>
        <fullName evidence="2">DUF885 domain-containing protein</fullName>
    </submittedName>
</protein>
<feature type="signal peptide" evidence="1">
    <location>
        <begin position="1"/>
        <end position="28"/>
    </location>
</feature>
<dbReference type="PANTHER" id="PTHR33361:SF2">
    <property type="entry name" value="DUF885 DOMAIN-CONTAINING PROTEIN"/>
    <property type="match status" value="1"/>
</dbReference>
<proteinExistence type="predicted"/>
<dbReference type="EMBL" id="DWWM01000005">
    <property type="protein sequence ID" value="HJC35646.1"/>
    <property type="molecule type" value="Genomic_DNA"/>
</dbReference>
<feature type="chain" id="PRO_5039489110" evidence="1">
    <location>
        <begin position="29"/>
        <end position="599"/>
    </location>
</feature>
<accession>A0A9D2NNF9</accession>
<name>A0A9D2NNF9_9FIRM</name>
<sequence>MNQFKKICVWLLAGLLVFSAAGCQPQEAQPQTQSDEPTAEQERFDAFIEKEFVDTMESDYTTAHVYLQDPEAFGVDPDQISVSLGTRMDEESQEEAMASFTATCEEFRTFDRDELSVEQQDIYDIFDYQVSLSEALSDAKFDYYAPLFESISGLHYQLPTLFADWQLRNEEDVQDLITLMSDVRPYVDSALEYTRTQEEQGLLMLDLDSVISYCEGIVESGEDSAVLQAMNDSIAALELGEEKTAQYQQQLADAFAESFLPAYADILDTMRDLQANGDNNEQGLAQFEHGKEYYALLLQQSVGSNKTPEEIKTMMEEAFNEHLQQLQLFAMAYPEETQQVLEQDLPKTGYTSYDEILQDLQSHIFDDFPQVEDLRYQIEDVNEEIASDSGVAAYFNVPSLDGDTVKQLRVNPNNAGVDSIDTYATVAHEGFPGHMYQYAYMYENVDSNFIKALANVGAYTEGFAVYAQYESLKYLDGISQEVLDVYREYELLTYCLVIAADIGIHYEGWSLDEFENYFTEMGLSIGSGDALYAQLQANPAVFETYYVGYHEIMDLREKAEDALGENFDAKAFNEALLESGTAPFNVVERHIDAYIENAS</sequence>
<evidence type="ECO:0000256" key="1">
    <source>
        <dbReference type="SAM" id="SignalP"/>
    </source>
</evidence>
<comment type="caution">
    <text evidence="2">The sequence shown here is derived from an EMBL/GenBank/DDBJ whole genome shotgun (WGS) entry which is preliminary data.</text>
</comment>